<dbReference type="EMBL" id="NKCI01000021">
    <property type="protein sequence ID" value="RSL67208.1"/>
    <property type="molecule type" value="Genomic_DNA"/>
</dbReference>
<name>A0A428QPL7_9HYPO</name>
<dbReference type="OrthoDB" id="4636359at2759"/>
<protein>
    <submittedName>
        <fullName evidence="1">Uncharacterized protein</fullName>
    </submittedName>
</protein>
<proteinExistence type="predicted"/>
<reference evidence="1 2" key="1">
    <citation type="submission" date="2017-06" db="EMBL/GenBank/DDBJ databases">
        <title>Comparative genomic analysis of Ambrosia Fusariam Clade fungi.</title>
        <authorList>
            <person name="Stajich J.E."/>
            <person name="Carrillo J."/>
            <person name="Kijimoto T."/>
            <person name="Eskalen A."/>
            <person name="O'Donnell K."/>
            <person name="Kasson M."/>
        </authorList>
    </citation>
    <scope>NUCLEOTIDE SEQUENCE [LARGE SCALE GENOMIC DNA]</scope>
    <source>
        <strain evidence="1 2">NRRL62584</strain>
    </source>
</reference>
<sequence length="424" mass="49328">MDPFVSLSPETRARILILLHSEDDMGRLCMASPFMLRYYLHYKAYISREQLSNNLDNDLLQDAMAIIHFPSTRVTPHDEYETAVARHMSRWSHRQFPNPLVTEDRESIVKLGGLFRRLHKYMSDYMAKATSPSIPRAYLCLDNVSKGRSHSIYTHKPFDLNKLNYDEKKRLFQAFLRYELFYKVEHPRVKSEDVMERTRFLAIRGGTKLQKLDLEGIRCVHEYVRSLYGAVLAHCSGVHRPEPEVQMTSRPSHWHFNADLYGSDLGLPGIYTHNTPMLADFGFELISTLIHVATRGEKGRQKAIRWFKSFVHETEPTLKRSTPIPGGLALNFDRPRSRKNDFEKTPGVCQQLFATIRSEEWVGSAYEPSEAALRRSVFRQRAWCLLDDARLYPRSRLSHFPLKQHMKNPSQRKSLCAQLSLTRL</sequence>
<dbReference type="Proteomes" id="UP000288168">
    <property type="component" value="Unassembled WGS sequence"/>
</dbReference>
<evidence type="ECO:0000313" key="1">
    <source>
        <dbReference type="EMBL" id="RSL67208.1"/>
    </source>
</evidence>
<comment type="caution">
    <text evidence="1">The sequence shown here is derived from an EMBL/GenBank/DDBJ whole genome shotgun (WGS) entry which is preliminary data.</text>
</comment>
<dbReference type="AlphaFoldDB" id="A0A428QPL7"/>
<evidence type="ECO:0000313" key="2">
    <source>
        <dbReference type="Proteomes" id="UP000288168"/>
    </source>
</evidence>
<gene>
    <name evidence="1" type="ORF">CEP54_003296</name>
</gene>
<accession>A0A428QPL7</accession>
<keyword evidence="2" id="KW-1185">Reference proteome</keyword>
<organism evidence="1 2">
    <name type="scientific">Fusarium duplospermum</name>
    <dbReference type="NCBI Taxonomy" id="1325734"/>
    <lineage>
        <taxon>Eukaryota</taxon>
        <taxon>Fungi</taxon>
        <taxon>Dikarya</taxon>
        <taxon>Ascomycota</taxon>
        <taxon>Pezizomycotina</taxon>
        <taxon>Sordariomycetes</taxon>
        <taxon>Hypocreomycetidae</taxon>
        <taxon>Hypocreales</taxon>
        <taxon>Nectriaceae</taxon>
        <taxon>Fusarium</taxon>
        <taxon>Fusarium solani species complex</taxon>
    </lineage>
</organism>